<organism evidence="7 8">
    <name type="scientific">Dyadobacter fermentans (strain ATCC 700827 / DSM 18053 / CIP 107007 / KCTC 52180 / NS114)</name>
    <dbReference type="NCBI Taxonomy" id="471854"/>
    <lineage>
        <taxon>Bacteria</taxon>
        <taxon>Pseudomonadati</taxon>
        <taxon>Bacteroidota</taxon>
        <taxon>Cytophagia</taxon>
        <taxon>Cytophagales</taxon>
        <taxon>Spirosomataceae</taxon>
        <taxon>Dyadobacter</taxon>
    </lineage>
</organism>
<evidence type="ECO:0000256" key="1">
    <source>
        <dbReference type="ARBA" id="ARBA00010641"/>
    </source>
</evidence>
<dbReference type="SUPFAM" id="SSF88659">
    <property type="entry name" value="Sigma3 and sigma4 domains of RNA polymerase sigma factors"/>
    <property type="match status" value="1"/>
</dbReference>
<accession>C6W182</accession>
<dbReference type="GO" id="GO:0003677">
    <property type="term" value="F:DNA binding"/>
    <property type="evidence" value="ECO:0007669"/>
    <property type="project" value="InterPro"/>
</dbReference>
<dbReference type="InterPro" id="IPR039425">
    <property type="entry name" value="RNA_pol_sigma-70-like"/>
</dbReference>
<feature type="domain" description="RNA polymerase sigma-70 region 2" evidence="5">
    <location>
        <begin position="25"/>
        <end position="89"/>
    </location>
</feature>
<dbReference type="InterPro" id="IPR013249">
    <property type="entry name" value="RNA_pol_sigma70_r4_t2"/>
</dbReference>
<evidence type="ECO:0000259" key="5">
    <source>
        <dbReference type="Pfam" id="PF04542"/>
    </source>
</evidence>
<dbReference type="InterPro" id="IPR013324">
    <property type="entry name" value="RNA_pol_sigma_r3/r4-like"/>
</dbReference>
<evidence type="ECO:0000256" key="4">
    <source>
        <dbReference type="ARBA" id="ARBA00023163"/>
    </source>
</evidence>
<dbReference type="NCBIfam" id="TIGR02937">
    <property type="entry name" value="sigma70-ECF"/>
    <property type="match status" value="1"/>
</dbReference>
<keyword evidence="3" id="KW-0731">Sigma factor</keyword>
<protein>
    <submittedName>
        <fullName evidence="7">RNA polymerase, sigma-24 subunit, ECF subfamily</fullName>
    </submittedName>
</protein>
<dbReference type="Pfam" id="PF08281">
    <property type="entry name" value="Sigma70_r4_2"/>
    <property type="match status" value="1"/>
</dbReference>
<dbReference type="SUPFAM" id="SSF88946">
    <property type="entry name" value="Sigma2 domain of RNA polymerase sigma factors"/>
    <property type="match status" value="1"/>
</dbReference>
<dbReference type="eggNOG" id="COG1595">
    <property type="taxonomic scope" value="Bacteria"/>
</dbReference>
<dbReference type="PANTHER" id="PTHR43133">
    <property type="entry name" value="RNA POLYMERASE ECF-TYPE SIGMA FACTO"/>
    <property type="match status" value="1"/>
</dbReference>
<dbReference type="Pfam" id="PF04542">
    <property type="entry name" value="Sigma70_r2"/>
    <property type="match status" value="1"/>
</dbReference>
<dbReference type="Gene3D" id="1.10.10.10">
    <property type="entry name" value="Winged helix-like DNA-binding domain superfamily/Winged helix DNA-binding domain"/>
    <property type="match status" value="1"/>
</dbReference>
<feature type="domain" description="RNA polymerase sigma factor 70 region 4 type 2" evidence="6">
    <location>
        <begin position="124"/>
        <end position="173"/>
    </location>
</feature>
<evidence type="ECO:0000313" key="7">
    <source>
        <dbReference type="EMBL" id="ACT91939.1"/>
    </source>
</evidence>
<dbReference type="InterPro" id="IPR007627">
    <property type="entry name" value="RNA_pol_sigma70_r2"/>
</dbReference>
<keyword evidence="4" id="KW-0804">Transcription</keyword>
<comment type="similarity">
    <text evidence="1">Belongs to the sigma-70 factor family. ECF subfamily.</text>
</comment>
<reference evidence="7 8" key="1">
    <citation type="journal article" date="2009" name="Stand. Genomic Sci.">
        <title>Complete genome sequence of Dyadobacter fermentans type strain (NS114).</title>
        <authorList>
            <person name="Lang E."/>
            <person name="Lapidus A."/>
            <person name="Chertkov O."/>
            <person name="Brettin T."/>
            <person name="Detter J.C."/>
            <person name="Han C."/>
            <person name="Copeland A."/>
            <person name="Glavina Del Rio T."/>
            <person name="Nolan M."/>
            <person name="Chen F."/>
            <person name="Lucas S."/>
            <person name="Tice H."/>
            <person name="Cheng J.F."/>
            <person name="Land M."/>
            <person name="Hauser L."/>
            <person name="Chang Y.J."/>
            <person name="Jeffries C.D."/>
            <person name="Kopitz M."/>
            <person name="Bruce D."/>
            <person name="Goodwin L."/>
            <person name="Pitluck S."/>
            <person name="Ovchinnikova G."/>
            <person name="Pati A."/>
            <person name="Ivanova N."/>
            <person name="Mavrommatis K."/>
            <person name="Chen A."/>
            <person name="Palaniappan K."/>
            <person name="Chain P."/>
            <person name="Bristow J."/>
            <person name="Eisen J.A."/>
            <person name="Markowitz V."/>
            <person name="Hugenholtz P."/>
            <person name="Goker M."/>
            <person name="Rohde M."/>
            <person name="Kyrpides N.C."/>
            <person name="Klenk H.P."/>
        </authorList>
    </citation>
    <scope>NUCLEOTIDE SEQUENCE [LARGE SCALE GENOMIC DNA]</scope>
    <source>
        <strain evidence="8">ATCC 700827 / DSM 18053 / CIP 107007 / KCTC 52180 / NS114</strain>
    </source>
</reference>
<evidence type="ECO:0000256" key="2">
    <source>
        <dbReference type="ARBA" id="ARBA00023015"/>
    </source>
</evidence>
<dbReference type="CDD" id="cd06171">
    <property type="entry name" value="Sigma70_r4"/>
    <property type="match status" value="1"/>
</dbReference>
<dbReference type="RefSeq" id="WP_015810196.1">
    <property type="nucleotide sequence ID" value="NC_013037.1"/>
</dbReference>
<dbReference type="AlphaFoldDB" id="C6W182"/>
<proteinExistence type="inferred from homology"/>
<dbReference type="PANTHER" id="PTHR43133:SF46">
    <property type="entry name" value="RNA POLYMERASE SIGMA-70 FACTOR ECF SUBFAMILY"/>
    <property type="match status" value="1"/>
</dbReference>
<dbReference type="Proteomes" id="UP000002011">
    <property type="component" value="Chromosome"/>
</dbReference>
<dbReference type="OrthoDB" id="9150024at2"/>
<dbReference type="InterPro" id="IPR013325">
    <property type="entry name" value="RNA_pol_sigma_r2"/>
</dbReference>
<dbReference type="EMBL" id="CP001619">
    <property type="protein sequence ID" value="ACT91939.1"/>
    <property type="molecule type" value="Genomic_DNA"/>
</dbReference>
<dbReference type="GO" id="GO:0006352">
    <property type="term" value="P:DNA-templated transcription initiation"/>
    <property type="evidence" value="ECO:0007669"/>
    <property type="project" value="InterPro"/>
</dbReference>
<dbReference type="STRING" id="471854.Dfer_0677"/>
<name>C6W182_DYAFD</name>
<dbReference type="InterPro" id="IPR036388">
    <property type="entry name" value="WH-like_DNA-bd_sf"/>
</dbReference>
<keyword evidence="8" id="KW-1185">Reference proteome</keyword>
<evidence type="ECO:0000259" key="6">
    <source>
        <dbReference type="Pfam" id="PF08281"/>
    </source>
</evidence>
<evidence type="ECO:0000256" key="3">
    <source>
        <dbReference type="ARBA" id="ARBA00023082"/>
    </source>
</evidence>
<dbReference type="KEGG" id="dfe:Dfer_0677"/>
<dbReference type="InterPro" id="IPR014284">
    <property type="entry name" value="RNA_pol_sigma-70_dom"/>
</dbReference>
<keyword evidence="2" id="KW-0805">Transcription regulation</keyword>
<evidence type="ECO:0000313" key="8">
    <source>
        <dbReference type="Proteomes" id="UP000002011"/>
    </source>
</evidence>
<dbReference type="GO" id="GO:0016987">
    <property type="term" value="F:sigma factor activity"/>
    <property type="evidence" value="ECO:0007669"/>
    <property type="project" value="UniProtKB-KW"/>
</dbReference>
<dbReference type="Gene3D" id="1.10.1740.10">
    <property type="match status" value="1"/>
</dbReference>
<sequence length="193" mass="22722">MNPNDTDIWKAFRNGDEAAFEQLLVRYYRAMFDYGLRFQPDEEQLRDDLHDLMITLWERRAHLNETSNLKFYLFKALRNQILKGKRSQRLFVDHEGVAEAELHSPESPLPDFAEVEATQRQTAQIQQVIAKLSRRQQEILHLKFFEELSNEQIAELLQISRAATANLLYTALRSFKDIWRRKALLAISILLCS</sequence>
<dbReference type="HOGENOM" id="CLU_047691_4_2_10"/>
<gene>
    <name evidence="7" type="ordered locus">Dfer_0677</name>
</gene>